<dbReference type="GO" id="GO:0009234">
    <property type="term" value="P:menaquinone biosynthetic process"/>
    <property type="evidence" value="ECO:0007669"/>
    <property type="project" value="UniProtKB-UniPathway"/>
</dbReference>
<feature type="transmembrane region" description="Helical" evidence="8">
    <location>
        <begin position="349"/>
        <end position="367"/>
    </location>
</feature>
<keyword evidence="5 8" id="KW-0812">Transmembrane</keyword>
<proteinExistence type="predicted"/>
<feature type="transmembrane region" description="Helical" evidence="8">
    <location>
        <begin position="195"/>
        <end position="214"/>
    </location>
</feature>
<evidence type="ECO:0000256" key="1">
    <source>
        <dbReference type="ARBA" id="ARBA00004141"/>
    </source>
</evidence>
<evidence type="ECO:0000256" key="3">
    <source>
        <dbReference type="ARBA" id="ARBA00022428"/>
    </source>
</evidence>
<keyword evidence="7 8" id="KW-0472">Membrane</keyword>
<evidence type="ECO:0000256" key="5">
    <source>
        <dbReference type="ARBA" id="ARBA00022692"/>
    </source>
</evidence>
<feature type="transmembrane region" description="Helical" evidence="8">
    <location>
        <begin position="322"/>
        <end position="343"/>
    </location>
</feature>
<dbReference type="Gene3D" id="1.10.357.140">
    <property type="entry name" value="UbiA prenyltransferase"/>
    <property type="match status" value="1"/>
</dbReference>
<feature type="transmembrane region" description="Helical" evidence="8">
    <location>
        <begin position="167"/>
        <end position="183"/>
    </location>
</feature>
<evidence type="ECO:0000256" key="4">
    <source>
        <dbReference type="ARBA" id="ARBA00022679"/>
    </source>
</evidence>
<keyword evidence="9" id="KW-0732">Signal</keyword>
<feature type="signal peptide" evidence="9">
    <location>
        <begin position="1"/>
        <end position="34"/>
    </location>
</feature>
<dbReference type="CDD" id="cd13962">
    <property type="entry name" value="PT_UbiA_UBIAD1"/>
    <property type="match status" value="1"/>
</dbReference>
<dbReference type="GO" id="GO:0004659">
    <property type="term" value="F:prenyltransferase activity"/>
    <property type="evidence" value="ECO:0007669"/>
    <property type="project" value="InterPro"/>
</dbReference>
<dbReference type="STRING" id="1176198.SAMN05444716_105281"/>
<evidence type="ECO:0000313" key="10">
    <source>
        <dbReference type="EMBL" id="SFS96502.1"/>
    </source>
</evidence>
<keyword evidence="4 10" id="KW-0808">Transferase</keyword>
<gene>
    <name evidence="10" type="ORF">SAMN05444716_105281</name>
</gene>
<dbReference type="EMBL" id="FPAB01000005">
    <property type="protein sequence ID" value="SFS96502.1"/>
    <property type="molecule type" value="Genomic_DNA"/>
</dbReference>
<dbReference type="UniPathway" id="UPA00079"/>
<dbReference type="GO" id="GO:0042371">
    <property type="term" value="P:vitamin K biosynthetic process"/>
    <property type="evidence" value="ECO:0007669"/>
    <property type="project" value="TreeGrafter"/>
</dbReference>
<dbReference type="GO" id="GO:0016020">
    <property type="term" value="C:membrane"/>
    <property type="evidence" value="ECO:0007669"/>
    <property type="project" value="UniProtKB-SubCell"/>
</dbReference>
<dbReference type="Proteomes" id="UP000198873">
    <property type="component" value="Unassembled WGS sequence"/>
</dbReference>
<reference evidence="11" key="1">
    <citation type="submission" date="2016-10" db="EMBL/GenBank/DDBJ databases">
        <authorList>
            <person name="Varghese N."/>
            <person name="Submissions S."/>
        </authorList>
    </citation>
    <scope>NUCLEOTIDE SEQUENCE [LARGE SCALE GENOMIC DNA]</scope>
    <source>
        <strain evidence="11">CGMCC 4.7047</strain>
    </source>
</reference>
<organism evidence="10 11">
    <name type="scientific">Streptomyces harbinensis</name>
    <dbReference type="NCBI Taxonomy" id="1176198"/>
    <lineage>
        <taxon>Bacteria</taxon>
        <taxon>Bacillati</taxon>
        <taxon>Actinomycetota</taxon>
        <taxon>Actinomycetes</taxon>
        <taxon>Kitasatosporales</taxon>
        <taxon>Streptomycetaceae</taxon>
        <taxon>Streptomyces</taxon>
    </lineage>
</organism>
<dbReference type="Pfam" id="PF01040">
    <property type="entry name" value="UbiA"/>
    <property type="match status" value="1"/>
</dbReference>
<keyword evidence="11" id="KW-1185">Reference proteome</keyword>
<feature type="transmembrane region" description="Helical" evidence="8">
    <location>
        <begin position="90"/>
        <end position="108"/>
    </location>
</feature>
<dbReference type="InterPro" id="IPR026046">
    <property type="entry name" value="UBIAD1"/>
</dbReference>
<keyword evidence="3" id="KW-0474">Menaquinone biosynthesis</keyword>
<dbReference type="PANTHER" id="PTHR13929:SF0">
    <property type="entry name" value="UBIA PRENYLTRANSFERASE DOMAIN-CONTAINING PROTEIN 1"/>
    <property type="match status" value="1"/>
</dbReference>
<comment type="subcellular location">
    <subcellularLocation>
        <location evidence="1">Membrane</location>
        <topology evidence="1">Multi-pass membrane protein</topology>
    </subcellularLocation>
</comment>
<dbReference type="AlphaFoldDB" id="A0A1I6U4Z8"/>
<dbReference type="InterPro" id="IPR044878">
    <property type="entry name" value="UbiA_sf"/>
</dbReference>
<evidence type="ECO:0000256" key="2">
    <source>
        <dbReference type="ARBA" id="ARBA00004863"/>
    </source>
</evidence>
<sequence>MTAVTSATPGPATATATAAAPTAAAATAASAAAAAEATATAAAAAATERTGRLGPLIRLGRPKFLFHSLLALCAGTELAVHAGARPDTALLALVLAFGCCAHLMTYYCNDYFDLEADRANPAPTAWSGGSRVLTDRAVTPTAALGTAFVLLLVSVVLLTLLPTPGTRLLAAGFLLLAWFYTAPPLRLNYRAAGELACALSLHGLLPLLACLAQLGGIPATAWACVGALAAFQYLQLLVLNLADLHGDLRVGKITVAGVLGPRRTVRLYAAGQALTYTALAAAGLTGVIPVWTTVLLLATLPLPWAAARAMRTGDLTTPTTTAATLQLPLASAAVLLGCTLTTWDGRITIWLVVKALALAAFAAWWRLSRRRPPARGR</sequence>
<protein>
    <submittedName>
        <fullName evidence="10">1,4-dihydroxy-2-naphthoate octaprenyltransferase</fullName>
    </submittedName>
</protein>
<evidence type="ECO:0000256" key="7">
    <source>
        <dbReference type="ARBA" id="ARBA00023136"/>
    </source>
</evidence>
<keyword evidence="6 8" id="KW-1133">Transmembrane helix</keyword>
<evidence type="ECO:0000313" key="11">
    <source>
        <dbReference type="Proteomes" id="UP000198873"/>
    </source>
</evidence>
<feature type="transmembrane region" description="Helical" evidence="8">
    <location>
        <begin position="141"/>
        <end position="161"/>
    </location>
</feature>
<accession>A0A1I6U4Z8</accession>
<evidence type="ECO:0000256" key="9">
    <source>
        <dbReference type="SAM" id="SignalP"/>
    </source>
</evidence>
<evidence type="ECO:0000256" key="8">
    <source>
        <dbReference type="SAM" id="Phobius"/>
    </source>
</evidence>
<evidence type="ECO:0000256" key="6">
    <source>
        <dbReference type="ARBA" id="ARBA00022989"/>
    </source>
</evidence>
<dbReference type="InterPro" id="IPR000537">
    <property type="entry name" value="UbiA_prenyltransferase"/>
</dbReference>
<feature type="chain" id="PRO_5011630837" evidence="9">
    <location>
        <begin position="35"/>
        <end position="377"/>
    </location>
</feature>
<comment type="pathway">
    <text evidence="2">Quinol/quinone metabolism; menaquinone biosynthesis.</text>
</comment>
<feature type="transmembrane region" description="Helical" evidence="8">
    <location>
        <begin position="220"/>
        <end position="244"/>
    </location>
</feature>
<dbReference type="PANTHER" id="PTHR13929">
    <property type="entry name" value="1,4-DIHYDROXY-2-NAPHTHOATE OCTAPRENYLTRANSFERASE"/>
    <property type="match status" value="1"/>
</dbReference>
<name>A0A1I6U4Z8_9ACTN</name>